<reference evidence="2 3" key="1">
    <citation type="submission" date="2023-01" db="EMBL/GenBank/DDBJ databases">
        <authorList>
            <person name="Whitehead M."/>
        </authorList>
    </citation>
    <scope>NUCLEOTIDE SEQUENCE [LARGE SCALE GENOMIC DNA]</scope>
</reference>
<protein>
    <submittedName>
        <fullName evidence="2">Uncharacterized protein</fullName>
    </submittedName>
</protein>
<sequence>MYSAACIPELAITGAHRGSGTLPAAIGTSSSFPGRSPPPPRQPVRRPSVYRALPSDCCPRYAGYTPRRRSSSTVWTLPRRNWESGDGDQNDSKTAVTKDFRTC</sequence>
<evidence type="ECO:0000313" key="3">
    <source>
        <dbReference type="Proteomes" id="UP001160148"/>
    </source>
</evidence>
<feature type="region of interest" description="Disordered" evidence="1">
    <location>
        <begin position="64"/>
        <end position="103"/>
    </location>
</feature>
<name>A0AAV0W0X3_9HEMI</name>
<gene>
    <name evidence="2" type="ORF">MEUPH1_LOCUS6231</name>
</gene>
<dbReference type="EMBL" id="CARXXK010000001">
    <property type="protein sequence ID" value="CAI6349699.1"/>
    <property type="molecule type" value="Genomic_DNA"/>
</dbReference>
<proteinExistence type="predicted"/>
<evidence type="ECO:0000313" key="2">
    <source>
        <dbReference type="EMBL" id="CAI6349699.1"/>
    </source>
</evidence>
<dbReference type="AlphaFoldDB" id="A0AAV0W0X3"/>
<evidence type="ECO:0000256" key="1">
    <source>
        <dbReference type="SAM" id="MobiDB-lite"/>
    </source>
</evidence>
<comment type="caution">
    <text evidence="2">The sequence shown here is derived from an EMBL/GenBank/DDBJ whole genome shotgun (WGS) entry which is preliminary data.</text>
</comment>
<dbReference type="Proteomes" id="UP001160148">
    <property type="component" value="Unassembled WGS sequence"/>
</dbReference>
<organism evidence="2 3">
    <name type="scientific">Macrosiphum euphorbiae</name>
    <name type="common">potato aphid</name>
    <dbReference type="NCBI Taxonomy" id="13131"/>
    <lineage>
        <taxon>Eukaryota</taxon>
        <taxon>Metazoa</taxon>
        <taxon>Ecdysozoa</taxon>
        <taxon>Arthropoda</taxon>
        <taxon>Hexapoda</taxon>
        <taxon>Insecta</taxon>
        <taxon>Pterygota</taxon>
        <taxon>Neoptera</taxon>
        <taxon>Paraneoptera</taxon>
        <taxon>Hemiptera</taxon>
        <taxon>Sternorrhyncha</taxon>
        <taxon>Aphidomorpha</taxon>
        <taxon>Aphidoidea</taxon>
        <taxon>Aphididae</taxon>
        <taxon>Macrosiphini</taxon>
        <taxon>Macrosiphum</taxon>
    </lineage>
</organism>
<feature type="region of interest" description="Disordered" evidence="1">
    <location>
        <begin position="16"/>
        <end position="49"/>
    </location>
</feature>
<accession>A0AAV0W0X3</accession>
<keyword evidence="3" id="KW-1185">Reference proteome</keyword>